<proteinExistence type="predicted"/>
<dbReference type="GO" id="GO:0004130">
    <property type="term" value="F:cytochrome-c peroxidase activity"/>
    <property type="evidence" value="ECO:0007669"/>
    <property type="project" value="TreeGrafter"/>
</dbReference>
<keyword evidence="6" id="KW-0732">Signal</keyword>
<dbReference type="GO" id="GO:0046872">
    <property type="term" value="F:metal ion binding"/>
    <property type="evidence" value="ECO:0007669"/>
    <property type="project" value="UniProtKB-KW"/>
</dbReference>
<dbReference type="InterPro" id="IPR009056">
    <property type="entry name" value="Cyt_c-like_dom"/>
</dbReference>
<dbReference type="OrthoDB" id="5342087at2"/>
<reference evidence="8 9" key="1">
    <citation type="submission" date="2015-07" db="EMBL/GenBank/DDBJ databases">
        <title>Genome analysis of myxobacterium Chondromyces crocatus Cm c5 reveals a high potential for natural compound synthesis and the genetic basis for the loss of fruiting body formation.</title>
        <authorList>
            <person name="Zaburannyi N."/>
            <person name="Bunk B."/>
            <person name="Maier J."/>
            <person name="Overmann J."/>
            <person name="Mueller R."/>
        </authorList>
    </citation>
    <scope>NUCLEOTIDE SEQUENCE [LARGE SCALE GENOMIC DNA]</scope>
    <source>
        <strain evidence="8 9">Cm c5</strain>
    </source>
</reference>
<feature type="region of interest" description="Disordered" evidence="5">
    <location>
        <begin position="283"/>
        <end position="312"/>
    </location>
</feature>
<keyword evidence="9" id="KW-1185">Reference proteome</keyword>
<feature type="region of interest" description="Disordered" evidence="5">
    <location>
        <begin position="23"/>
        <end position="59"/>
    </location>
</feature>
<evidence type="ECO:0000256" key="3">
    <source>
        <dbReference type="ARBA" id="ARBA00023004"/>
    </source>
</evidence>
<keyword evidence="8" id="KW-0575">Peroxidase</keyword>
<dbReference type="STRING" id="52.CMC5_064190"/>
<dbReference type="SUPFAM" id="SSF46626">
    <property type="entry name" value="Cytochrome c"/>
    <property type="match status" value="2"/>
</dbReference>
<feature type="domain" description="Cytochrome c" evidence="7">
    <location>
        <begin position="546"/>
        <end position="642"/>
    </location>
</feature>
<evidence type="ECO:0000256" key="6">
    <source>
        <dbReference type="SAM" id="SignalP"/>
    </source>
</evidence>
<dbReference type="InterPro" id="IPR015943">
    <property type="entry name" value="WD40/YVTN_repeat-like_dom_sf"/>
</dbReference>
<keyword evidence="2 4" id="KW-0479">Metal-binding</keyword>
<evidence type="ECO:0000313" key="9">
    <source>
        <dbReference type="Proteomes" id="UP000067626"/>
    </source>
</evidence>
<name>A0A0K1EMZ2_CHOCO</name>
<dbReference type="PATRIC" id="fig|52.7.peg.7057"/>
<dbReference type="Gene3D" id="2.130.10.10">
    <property type="entry name" value="YVTN repeat-like/Quinoprotein amine dehydrogenase"/>
    <property type="match status" value="1"/>
</dbReference>
<dbReference type="InterPro" id="IPR051395">
    <property type="entry name" value="Cytochrome_c_Peroxidase/MauG"/>
</dbReference>
<feature type="compositionally biased region" description="Low complexity" evidence="5">
    <location>
        <begin position="296"/>
        <end position="306"/>
    </location>
</feature>
<dbReference type="Gene3D" id="1.10.760.10">
    <property type="entry name" value="Cytochrome c-like domain"/>
    <property type="match status" value="3"/>
</dbReference>
<evidence type="ECO:0000259" key="7">
    <source>
        <dbReference type="PROSITE" id="PS51007"/>
    </source>
</evidence>
<dbReference type="Pfam" id="PF00034">
    <property type="entry name" value="Cytochrom_C"/>
    <property type="match status" value="1"/>
</dbReference>
<dbReference type="PANTHER" id="PTHR30600">
    <property type="entry name" value="CYTOCHROME C PEROXIDASE-RELATED"/>
    <property type="match status" value="1"/>
</dbReference>
<feature type="chain" id="PRO_5005459714" evidence="6">
    <location>
        <begin position="22"/>
        <end position="642"/>
    </location>
</feature>
<dbReference type="AlphaFoldDB" id="A0A0K1EMZ2"/>
<keyword evidence="1 4" id="KW-0349">Heme</keyword>
<dbReference type="SUPFAM" id="SSF50969">
    <property type="entry name" value="YVTN repeat-like/Quinoprotein amine dehydrogenase"/>
    <property type="match status" value="1"/>
</dbReference>
<organism evidence="8 9">
    <name type="scientific">Chondromyces crocatus</name>
    <dbReference type="NCBI Taxonomy" id="52"/>
    <lineage>
        <taxon>Bacteria</taxon>
        <taxon>Pseudomonadati</taxon>
        <taxon>Myxococcota</taxon>
        <taxon>Polyangia</taxon>
        <taxon>Polyangiales</taxon>
        <taxon>Polyangiaceae</taxon>
        <taxon>Chondromyces</taxon>
    </lineage>
</organism>
<gene>
    <name evidence="8" type="ORF">CMC5_064190</name>
</gene>
<accession>A0A0K1EMZ2</accession>
<dbReference type="Proteomes" id="UP000067626">
    <property type="component" value="Chromosome"/>
</dbReference>
<evidence type="ECO:0000256" key="5">
    <source>
        <dbReference type="SAM" id="MobiDB-lite"/>
    </source>
</evidence>
<keyword evidence="8" id="KW-0560">Oxidoreductase</keyword>
<dbReference type="EMBL" id="CP012159">
    <property type="protein sequence ID" value="AKT42196.1"/>
    <property type="molecule type" value="Genomic_DNA"/>
</dbReference>
<feature type="signal peptide" evidence="6">
    <location>
        <begin position="1"/>
        <end position="21"/>
    </location>
</feature>
<evidence type="ECO:0000256" key="1">
    <source>
        <dbReference type="ARBA" id="ARBA00022617"/>
    </source>
</evidence>
<keyword evidence="3 4" id="KW-0408">Iron</keyword>
<evidence type="ECO:0000256" key="4">
    <source>
        <dbReference type="PROSITE-ProRule" id="PRU00433"/>
    </source>
</evidence>
<protein>
    <submittedName>
        <fullName evidence="8">Cytochrome C peroxidase</fullName>
    </submittedName>
</protein>
<dbReference type="InterPro" id="IPR036909">
    <property type="entry name" value="Cyt_c-like_dom_sf"/>
</dbReference>
<evidence type="ECO:0000313" key="8">
    <source>
        <dbReference type="EMBL" id="AKT42196.1"/>
    </source>
</evidence>
<dbReference type="PROSITE" id="PS51007">
    <property type="entry name" value="CYTC"/>
    <property type="match status" value="1"/>
</dbReference>
<dbReference type="GO" id="GO:0020037">
    <property type="term" value="F:heme binding"/>
    <property type="evidence" value="ECO:0007669"/>
    <property type="project" value="InterPro"/>
</dbReference>
<dbReference type="InterPro" id="IPR011044">
    <property type="entry name" value="Quino_amine_DH_bsu"/>
</dbReference>
<dbReference type="GO" id="GO:0009055">
    <property type="term" value="F:electron transfer activity"/>
    <property type="evidence" value="ECO:0007669"/>
    <property type="project" value="InterPro"/>
</dbReference>
<sequence>MPFARSLAVFALASAPLGLWSCTPEGPHRTQEPSPRPLGPPDDEVTLSEPPPPPVSGGTLLMTREGFAFAADPDRDRIWIVRPPGDEEEGSVVATVVLSPGDEPGRAVETPDGRVHVALRGGGAIAIVEPATGEVVERRAVCEGPRGIDVDPALGVVHVACVRGELVSYPLAGGAEVRRLLLDEDLRDVVVDGDRLLVSRFRSAEVLVLDAAGTETARLRPLDGLCTPGVAWRMTALPGGGAALVHQRAQMTPVNDEPGAYAAGQHDCDGGVVATRVAILPPVTTPGDAPPEDALPGGATPGGATPSDGIPEHTAQLVPLLTRPSSPLSLQHQLLVDVAVSPDHKRYALVSAAGGWIGELRRRHVGGDLLSSLQVTVLPDACRVAGSAVPCQPTAAAYDAEGALLVFSREPARVLKRTMAPDDRPTWREVVLGGESRRDTGHDLFHLAPRGTSITCASCHPEGREDGHVWHFGSEGPRRTQSLEGGVLDTAPLHWDGSLPDLEVLAARVLTGRMGGDRLGPRRVDALGRWMDALPALPARVVVDPAAVSRGEALFTDARVGCAGCHAGPQFTNNQSADVGTGAPLQVPRLSRVGARAPYFHDGCAPTLDARFGACGGGDAHGTTSHLSDAERSDLTHYLQSL</sequence>
<dbReference type="KEGG" id="ccro:CMC5_064190"/>
<dbReference type="RefSeq" id="WP_050433860.1">
    <property type="nucleotide sequence ID" value="NZ_CP012159.1"/>
</dbReference>
<evidence type="ECO:0000256" key="2">
    <source>
        <dbReference type="ARBA" id="ARBA00022723"/>
    </source>
</evidence>